<evidence type="ECO:0000259" key="1">
    <source>
        <dbReference type="Pfam" id="PF00535"/>
    </source>
</evidence>
<accession>A0A261EWB1</accession>
<dbReference type="OrthoDB" id="9802632at2"/>
<evidence type="ECO:0000313" key="3">
    <source>
        <dbReference type="Proteomes" id="UP000216454"/>
    </source>
</evidence>
<sequence length="334" mass="37551">MLSVSLVIPAWNEAERIEDCLTCCVRQTMPAKEIIVVDNKSTDNTRQIVQSFIDTHPEAHIILMEQDAEQGLIPTRNYGLDHATGDVLGRFDADCMLKPDWVEVVSGVFTEDPDAMGCTGPVAYYDMPARHFGLKGDNKIRKHIYRADGDHPLLFGSNMAVRATAWKRIRTEVCRDKADVMHEDIDVSLHLIGDGLKTVYCPRMIAAMSARRIDSSLPSFLAYMDRFKNTFNAHPRHWRFHKPEVTFRALYPMLHLFYPQYQLFLKMKDVDPAERMWLDEQMKLMDSEEDNDAPWVPVQQHDAAGANAGSGADAVGTRTSSADIAAGADAHNAA</sequence>
<dbReference type="PANTHER" id="PTHR43685">
    <property type="entry name" value="GLYCOSYLTRANSFERASE"/>
    <property type="match status" value="1"/>
</dbReference>
<dbReference type="InterPro" id="IPR029044">
    <property type="entry name" value="Nucleotide-diphossugar_trans"/>
</dbReference>
<dbReference type="InterPro" id="IPR050834">
    <property type="entry name" value="Glycosyltransf_2"/>
</dbReference>
<keyword evidence="2" id="KW-0808">Transferase</keyword>
<dbReference type="CDD" id="cd00761">
    <property type="entry name" value="Glyco_tranf_GTA_type"/>
    <property type="match status" value="1"/>
</dbReference>
<dbReference type="AlphaFoldDB" id="A0A261EWB1"/>
<reference evidence="2 3" key="1">
    <citation type="journal article" date="2017" name="BMC Genomics">
        <title>Comparative genomic and phylogenomic analyses of the Bifidobacteriaceae family.</title>
        <authorList>
            <person name="Lugli G.A."/>
            <person name="Milani C."/>
            <person name="Turroni F."/>
            <person name="Duranti S."/>
            <person name="Mancabelli L."/>
            <person name="Mangifesta M."/>
            <person name="Ferrario C."/>
            <person name="Modesto M."/>
            <person name="Mattarelli P."/>
            <person name="Jiri K."/>
            <person name="van Sinderen D."/>
            <person name="Ventura M."/>
        </authorList>
    </citation>
    <scope>NUCLEOTIDE SEQUENCE [LARGE SCALE GENOMIC DNA]</scope>
    <source>
        <strain evidence="2 3">DSM 24744</strain>
    </source>
</reference>
<gene>
    <name evidence="2" type="ORF">PSSU_1080</name>
</gene>
<dbReference type="PANTHER" id="PTHR43685:SF14">
    <property type="entry name" value="GLYCOSYLTRANSFERASE 2-LIKE DOMAIN-CONTAINING PROTEIN"/>
    <property type="match status" value="1"/>
</dbReference>
<dbReference type="InterPro" id="IPR001173">
    <property type="entry name" value="Glyco_trans_2-like"/>
</dbReference>
<evidence type="ECO:0000313" key="2">
    <source>
        <dbReference type="EMBL" id="OZG51143.1"/>
    </source>
</evidence>
<proteinExistence type="predicted"/>
<dbReference type="Gene3D" id="3.90.550.10">
    <property type="entry name" value="Spore Coat Polysaccharide Biosynthesis Protein SpsA, Chain A"/>
    <property type="match status" value="1"/>
</dbReference>
<dbReference type="Proteomes" id="UP000216454">
    <property type="component" value="Unassembled WGS sequence"/>
</dbReference>
<dbReference type="RefSeq" id="WP_094691472.1">
    <property type="nucleotide sequence ID" value="NZ_MWWQ01000009.1"/>
</dbReference>
<keyword evidence="3" id="KW-1185">Reference proteome</keyword>
<dbReference type="SUPFAM" id="SSF53448">
    <property type="entry name" value="Nucleotide-diphospho-sugar transferases"/>
    <property type="match status" value="1"/>
</dbReference>
<feature type="domain" description="Glycosyltransferase 2-like" evidence="1">
    <location>
        <begin position="5"/>
        <end position="134"/>
    </location>
</feature>
<name>A0A261EWB1_9BIFI</name>
<comment type="caution">
    <text evidence="2">The sequence shown here is derived from an EMBL/GenBank/DDBJ whole genome shotgun (WGS) entry which is preliminary data.</text>
</comment>
<dbReference type="Pfam" id="PF00535">
    <property type="entry name" value="Glycos_transf_2"/>
    <property type="match status" value="1"/>
</dbReference>
<protein>
    <submittedName>
        <fullName evidence="2">Glycosyltransferase, group 2 family protein</fullName>
    </submittedName>
</protein>
<dbReference type="EMBL" id="MWWQ01000009">
    <property type="protein sequence ID" value="OZG51143.1"/>
    <property type="molecule type" value="Genomic_DNA"/>
</dbReference>
<dbReference type="GO" id="GO:0016740">
    <property type="term" value="F:transferase activity"/>
    <property type="evidence" value="ECO:0007669"/>
    <property type="project" value="UniProtKB-KW"/>
</dbReference>
<organism evidence="2 3">
    <name type="scientific">Pseudoscardovia suis</name>
    <dbReference type="NCBI Taxonomy" id="987063"/>
    <lineage>
        <taxon>Bacteria</taxon>
        <taxon>Bacillati</taxon>
        <taxon>Actinomycetota</taxon>
        <taxon>Actinomycetes</taxon>
        <taxon>Bifidobacteriales</taxon>
        <taxon>Bifidobacteriaceae</taxon>
        <taxon>Pseudoscardovia</taxon>
    </lineage>
</organism>